<feature type="domain" description="MULE transposase" evidence="1">
    <location>
        <begin position="361"/>
        <end position="455"/>
    </location>
</feature>
<protein>
    <submittedName>
        <fullName evidence="3">Protein FAR-RED IMPAIRED RESPONSE 1-like</fullName>
    </submittedName>
</protein>
<gene>
    <name evidence="3" type="primary">LOC130467506</name>
</gene>
<reference evidence="3" key="2">
    <citation type="submission" date="2025-08" db="UniProtKB">
        <authorList>
            <consortium name="RefSeq"/>
        </authorList>
    </citation>
    <scope>IDENTIFICATION</scope>
    <source>
        <tissue evidence="3">Leaf</tissue>
    </source>
</reference>
<evidence type="ECO:0000259" key="1">
    <source>
        <dbReference type="Pfam" id="PF10551"/>
    </source>
</evidence>
<dbReference type="GeneID" id="130467506"/>
<evidence type="ECO:0000313" key="2">
    <source>
        <dbReference type="Proteomes" id="UP000813463"/>
    </source>
</evidence>
<reference evidence="2" key="1">
    <citation type="journal article" date="2021" name="Nat. Commun.">
        <title>Genomic analyses provide insights into spinach domestication and the genetic basis of agronomic traits.</title>
        <authorList>
            <person name="Cai X."/>
            <person name="Sun X."/>
            <person name="Xu C."/>
            <person name="Sun H."/>
            <person name="Wang X."/>
            <person name="Ge C."/>
            <person name="Zhang Z."/>
            <person name="Wang Q."/>
            <person name="Fei Z."/>
            <person name="Jiao C."/>
            <person name="Wang Q."/>
        </authorList>
    </citation>
    <scope>NUCLEOTIDE SEQUENCE [LARGE SCALE GENOMIC DNA]</scope>
    <source>
        <strain evidence="2">cv. Varoflay</strain>
    </source>
</reference>
<proteinExistence type="predicted"/>
<sequence length="509" mass="58714">MKLNRETHMAAMPWWTWQRGNNLSSSQISLTPSLLLMIFVNILLDEFEGNRPESGRLLNDQDGAFEWRWEPQSSDEEDGLNQDGGDGFKTPSKKLVLTAYGEEAEVPEVKEGMVFPDWEAIDVQLKGYGRQKGFCFVRHCGSSKKCTLSQEEGSGTGVVVKQRHNFLWTCECYGVPERKRKVSGDVGTSDNQVHVGSGVHKSKKCECPVHVFASFNEIGQWVIRRSVMGHANHYPTPSKSRTIASFRKKFFEDNPHVGREFEVCRKSGLRTNQVYNLMSTRRNGKAHMPFSEKDIHDYLAKRKKEKKKGGDARAMFTYFEKMKEDNPDFFHVFRQADDGRLQDVLWVDARSRVAYEEFGDVVCFDTTYLTNQYRMPFANFVGVNHHGQSILLGCALVSCENFDTFEWIFSHLLECMGGKAPIGILTDQDAAIRKALRSTMSQIVHRWCLWHITQKFCRKLGKNEEYQELKEDLEHAIYDSLDADEFEMNWATVMERYNLSEEEFDWLEG</sequence>
<keyword evidence="2" id="KW-1185">Reference proteome</keyword>
<evidence type="ECO:0000313" key="3">
    <source>
        <dbReference type="RefSeq" id="XP_056692007.1"/>
    </source>
</evidence>
<organism evidence="2 3">
    <name type="scientific">Spinacia oleracea</name>
    <name type="common">Spinach</name>
    <dbReference type="NCBI Taxonomy" id="3562"/>
    <lineage>
        <taxon>Eukaryota</taxon>
        <taxon>Viridiplantae</taxon>
        <taxon>Streptophyta</taxon>
        <taxon>Embryophyta</taxon>
        <taxon>Tracheophyta</taxon>
        <taxon>Spermatophyta</taxon>
        <taxon>Magnoliopsida</taxon>
        <taxon>eudicotyledons</taxon>
        <taxon>Gunneridae</taxon>
        <taxon>Pentapetalae</taxon>
        <taxon>Caryophyllales</taxon>
        <taxon>Chenopodiaceae</taxon>
        <taxon>Chenopodioideae</taxon>
        <taxon>Anserineae</taxon>
        <taxon>Spinacia</taxon>
    </lineage>
</organism>
<dbReference type="PANTHER" id="PTHR47718:SF13">
    <property type="entry name" value="OS09G0290500 PROTEIN"/>
    <property type="match status" value="1"/>
</dbReference>
<accession>A0ABM3R8Q1</accession>
<dbReference type="PANTHER" id="PTHR47718">
    <property type="entry name" value="OS01G0519700 PROTEIN"/>
    <property type="match status" value="1"/>
</dbReference>
<dbReference type="Proteomes" id="UP000813463">
    <property type="component" value="Chromosome 2"/>
</dbReference>
<dbReference type="Pfam" id="PF10551">
    <property type="entry name" value="MULE"/>
    <property type="match status" value="1"/>
</dbReference>
<dbReference type="RefSeq" id="XP_056692007.1">
    <property type="nucleotide sequence ID" value="XM_056836029.1"/>
</dbReference>
<name>A0ABM3R8Q1_SPIOL</name>
<dbReference type="InterPro" id="IPR018289">
    <property type="entry name" value="MULE_transposase_dom"/>
</dbReference>